<evidence type="ECO:0000256" key="2">
    <source>
        <dbReference type="ARBA" id="ARBA00022630"/>
    </source>
</evidence>
<dbReference type="AlphaFoldDB" id="A0A164VUK2"/>
<gene>
    <name evidence="7" type="ORF">SISNIDRAFT_549043</name>
</gene>
<dbReference type="Proteomes" id="UP000076722">
    <property type="component" value="Unassembled WGS sequence"/>
</dbReference>
<dbReference type="EMBL" id="KV419404">
    <property type="protein sequence ID" value="KZS94483.1"/>
    <property type="molecule type" value="Genomic_DNA"/>
</dbReference>
<dbReference type="SUPFAM" id="SSF51395">
    <property type="entry name" value="FMN-linked oxidoreductases"/>
    <property type="match status" value="1"/>
</dbReference>
<evidence type="ECO:0000259" key="6">
    <source>
        <dbReference type="Pfam" id="PF00724"/>
    </source>
</evidence>
<dbReference type="CDD" id="cd02932">
    <property type="entry name" value="OYE_YqiM_FMN"/>
    <property type="match status" value="1"/>
</dbReference>
<keyword evidence="2" id="KW-0285">Flavoprotein</keyword>
<dbReference type="InterPro" id="IPR013785">
    <property type="entry name" value="Aldolase_TIM"/>
</dbReference>
<proteinExistence type="predicted"/>
<dbReference type="Pfam" id="PF00724">
    <property type="entry name" value="Oxidored_FMN"/>
    <property type="match status" value="1"/>
</dbReference>
<evidence type="ECO:0000256" key="5">
    <source>
        <dbReference type="ARBA" id="ARBA00023002"/>
    </source>
</evidence>
<dbReference type="Gene3D" id="3.20.20.70">
    <property type="entry name" value="Aldolase class I"/>
    <property type="match status" value="1"/>
</dbReference>
<organism evidence="7 8">
    <name type="scientific">Sistotremastrum niveocremeum HHB9708</name>
    <dbReference type="NCBI Taxonomy" id="1314777"/>
    <lineage>
        <taxon>Eukaryota</taxon>
        <taxon>Fungi</taxon>
        <taxon>Dikarya</taxon>
        <taxon>Basidiomycota</taxon>
        <taxon>Agaricomycotina</taxon>
        <taxon>Agaricomycetes</taxon>
        <taxon>Sistotremastrales</taxon>
        <taxon>Sistotremastraceae</taxon>
        <taxon>Sertulicium</taxon>
        <taxon>Sertulicium niveocremeum</taxon>
    </lineage>
</organism>
<reference evidence="7 8" key="1">
    <citation type="journal article" date="2016" name="Mol. Biol. Evol.">
        <title>Comparative Genomics of Early-Diverging Mushroom-Forming Fungi Provides Insights into the Origins of Lignocellulose Decay Capabilities.</title>
        <authorList>
            <person name="Nagy L.G."/>
            <person name="Riley R."/>
            <person name="Tritt A."/>
            <person name="Adam C."/>
            <person name="Daum C."/>
            <person name="Floudas D."/>
            <person name="Sun H."/>
            <person name="Yadav J.S."/>
            <person name="Pangilinan J."/>
            <person name="Larsson K.H."/>
            <person name="Matsuura K."/>
            <person name="Barry K."/>
            <person name="Labutti K."/>
            <person name="Kuo R."/>
            <person name="Ohm R.A."/>
            <person name="Bhattacharya S.S."/>
            <person name="Shirouzu T."/>
            <person name="Yoshinaga Y."/>
            <person name="Martin F.M."/>
            <person name="Grigoriev I.V."/>
            <person name="Hibbett D.S."/>
        </authorList>
    </citation>
    <scope>NUCLEOTIDE SEQUENCE [LARGE SCALE GENOMIC DNA]</scope>
    <source>
        <strain evidence="7 8">HHB9708</strain>
    </source>
</reference>
<evidence type="ECO:0000313" key="8">
    <source>
        <dbReference type="Proteomes" id="UP000076722"/>
    </source>
</evidence>
<dbReference type="InterPro" id="IPR044152">
    <property type="entry name" value="YqjM-like"/>
</dbReference>
<keyword evidence="3" id="KW-0288">FMN</keyword>
<sequence length="422" mass="45594">MSPLSIDNKAAPNTSYYTPVQEPKAGVAVPKDDVALPSLFQPITIRGVEFQNRLWVPPMDQYSAQDGHLTDWHLAHLGGIFTRGPGLTFIECTSVTENGRITPQDSGLWKDSQIEPIKKIAEFAHSQGQKIGLQLAHAGRKASTIAPWLIAAGTADESVGGWPDDVWGPSDVPHSEPLPQPKALSREQIAELVTEFADAAKRAVTAGIDVIEIHHAHGFLLHSFVSPVSNTRMDEYGGSFENRIRFTLEVVDAIRAAIPAEMPLFVRISATDGLEHLPNEPSWTVEDSTRLAAILYQHGVDVIDVSSGGSHPQQQLPHGPAYQAPFSDAIKSALASTASSGLLVTAVGNINDGVLAQSILDKKQADIIFVGRQFGRRPGLVWDFADDLNVKIRIARQVEWGFTARGIPGLATQGTKQIKATA</sequence>
<feature type="domain" description="NADH:flavin oxidoreductase/NADH oxidase N-terminal" evidence="6">
    <location>
        <begin position="38"/>
        <end position="382"/>
    </location>
</feature>
<evidence type="ECO:0000256" key="4">
    <source>
        <dbReference type="ARBA" id="ARBA00022857"/>
    </source>
</evidence>
<dbReference type="STRING" id="1314777.A0A164VUK2"/>
<accession>A0A164VUK2</accession>
<evidence type="ECO:0000313" key="7">
    <source>
        <dbReference type="EMBL" id="KZS94483.1"/>
    </source>
</evidence>
<dbReference type="PANTHER" id="PTHR43303:SF4">
    <property type="entry name" value="NADPH DEHYDROGENASE C23G7.10C-RELATED"/>
    <property type="match status" value="1"/>
</dbReference>
<dbReference type="PANTHER" id="PTHR43303">
    <property type="entry name" value="NADPH DEHYDROGENASE C23G7.10C-RELATED"/>
    <property type="match status" value="1"/>
</dbReference>
<name>A0A164VUK2_9AGAM</name>
<dbReference type="GO" id="GO:0010181">
    <property type="term" value="F:FMN binding"/>
    <property type="evidence" value="ECO:0007669"/>
    <property type="project" value="InterPro"/>
</dbReference>
<dbReference type="GO" id="GO:0050661">
    <property type="term" value="F:NADP binding"/>
    <property type="evidence" value="ECO:0007669"/>
    <property type="project" value="InterPro"/>
</dbReference>
<evidence type="ECO:0000256" key="3">
    <source>
        <dbReference type="ARBA" id="ARBA00022643"/>
    </source>
</evidence>
<comment type="cofactor">
    <cofactor evidence="1">
        <name>FMN</name>
        <dbReference type="ChEBI" id="CHEBI:58210"/>
    </cofactor>
</comment>
<keyword evidence="8" id="KW-1185">Reference proteome</keyword>
<dbReference type="GO" id="GO:0003959">
    <property type="term" value="F:NADPH dehydrogenase activity"/>
    <property type="evidence" value="ECO:0007669"/>
    <property type="project" value="InterPro"/>
</dbReference>
<keyword evidence="5" id="KW-0560">Oxidoreductase</keyword>
<dbReference type="InterPro" id="IPR001155">
    <property type="entry name" value="OxRdtase_FMN_N"/>
</dbReference>
<evidence type="ECO:0000256" key="1">
    <source>
        <dbReference type="ARBA" id="ARBA00001917"/>
    </source>
</evidence>
<dbReference type="OrthoDB" id="72788at2759"/>
<protein>
    <submittedName>
        <fullName evidence="7">FMN-linked oxidoreductase</fullName>
    </submittedName>
</protein>
<keyword evidence="4" id="KW-0521">NADP</keyword>